<comment type="similarity">
    <text evidence="2">Belongs to the YajC family.</text>
</comment>
<keyword evidence="4" id="KW-0813">Transport</keyword>
<accession>A0A7J0BKS7</accession>
<dbReference type="EMBL" id="BLVO01000013">
    <property type="protein sequence ID" value="GFM33812.1"/>
    <property type="molecule type" value="Genomic_DNA"/>
</dbReference>
<keyword evidence="14" id="KW-1185">Reference proteome</keyword>
<evidence type="ECO:0000256" key="12">
    <source>
        <dbReference type="SAM" id="Phobius"/>
    </source>
</evidence>
<comment type="caution">
    <text evidence="13">The sequence shown here is derived from an EMBL/GenBank/DDBJ whole genome shotgun (WGS) entry which is preliminary data.</text>
</comment>
<keyword evidence="8 12" id="KW-1133">Transmembrane helix</keyword>
<name>A0A7J0BKS7_9BACT</name>
<dbReference type="PRINTS" id="PR01853">
    <property type="entry name" value="YAJCTRNLCASE"/>
</dbReference>
<feature type="region of interest" description="Disordered" evidence="11">
    <location>
        <begin position="104"/>
        <end position="125"/>
    </location>
</feature>
<dbReference type="Proteomes" id="UP000503840">
    <property type="component" value="Unassembled WGS sequence"/>
</dbReference>
<evidence type="ECO:0000256" key="1">
    <source>
        <dbReference type="ARBA" id="ARBA00004162"/>
    </source>
</evidence>
<keyword evidence="5" id="KW-1003">Cell membrane</keyword>
<dbReference type="AlphaFoldDB" id="A0A7J0BKS7"/>
<dbReference type="NCBIfam" id="TIGR00739">
    <property type="entry name" value="yajC"/>
    <property type="match status" value="1"/>
</dbReference>
<reference evidence="13 14" key="1">
    <citation type="submission" date="2020-05" db="EMBL/GenBank/DDBJ databases">
        <title>Draft genome sequence of Desulfovibrio sp. strain HN2T.</title>
        <authorList>
            <person name="Ueno A."/>
            <person name="Tamazawa S."/>
            <person name="Tamamura S."/>
            <person name="Murakami T."/>
            <person name="Kiyama T."/>
            <person name="Inomata H."/>
            <person name="Amano Y."/>
            <person name="Miyakawa K."/>
            <person name="Tamaki H."/>
            <person name="Naganuma T."/>
            <person name="Kaneko K."/>
        </authorList>
    </citation>
    <scope>NUCLEOTIDE SEQUENCE [LARGE SCALE GENOMIC DNA]</scope>
    <source>
        <strain evidence="13 14">HN2</strain>
    </source>
</reference>
<dbReference type="Pfam" id="PF02699">
    <property type="entry name" value="YajC"/>
    <property type="match status" value="1"/>
</dbReference>
<organism evidence="13 14">
    <name type="scientific">Desulfovibrio subterraneus</name>
    <dbReference type="NCBI Taxonomy" id="2718620"/>
    <lineage>
        <taxon>Bacteria</taxon>
        <taxon>Pseudomonadati</taxon>
        <taxon>Thermodesulfobacteriota</taxon>
        <taxon>Desulfovibrionia</taxon>
        <taxon>Desulfovibrionales</taxon>
        <taxon>Desulfovibrionaceae</taxon>
        <taxon>Desulfovibrio</taxon>
    </lineage>
</organism>
<dbReference type="GO" id="GO:0005886">
    <property type="term" value="C:plasma membrane"/>
    <property type="evidence" value="ECO:0007669"/>
    <property type="project" value="UniProtKB-SubCell"/>
</dbReference>
<proteinExistence type="inferred from homology"/>
<evidence type="ECO:0000256" key="2">
    <source>
        <dbReference type="ARBA" id="ARBA00006742"/>
    </source>
</evidence>
<keyword evidence="7" id="KW-0653">Protein transport</keyword>
<dbReference type="InterPro" id="IPR003849">
    <property type="entry name" value="Preprotein_translocase_YajC"/>
</dbReference>
<feature type="transmembrane region" description="Helical" evidence="12">
    <location>
        <begin position="20"/>
        <end position="40"/>
    </location>
</feature>
<dbReference type="SMART" id="SM01323">
    <property type="entry name" value="YajC"/>
    <property type="match status" value="1"/>
</dbReference>
<keyword evidence="9" id="KW-0811">Translocation</keyword>
<evidence type="ECO:0000256" key="8">
    <source>
        <dbReference type="ARBA" id="ARBA00022989"/>
    </source>
</evidence>
<sequence>MSFINTAWAMGNVGQASGQGGGIAAFAPLILMFAIFYFLLIRPQQKKAKEHKAMLEGLKKGDAVVTAGGLYGTVVEAKEEVLTVDLGTTTVKVGRQFVSGLVSAPAPKEKKKGKEEKQAEKQENK</sequence>
<protein>
    <recommendedName>
        <fullName evidence="3">Sec translocon accessory complex subunit YajC</fullName>
    </recommendedName>
</protein>
<dbReference type="PANTHER" id="PTHR33909">
    <property type="entry name" value="SEC TRANSLOCON ACCESSORY COMPLEX SUBUNIT YAJC"/>
    <property type="match status" value="1"/>
</dbReference>
<gene>
    <name evidence="13" type="primary">yajC</name>
    <name evidence="13" type="ORF">DSM101010T_21770</name>
</gene>
<comment type="subcellular location">
    <subcellularLocation>
        <location evidence="1">Cell membrane</location>
        <topology evidence="1">Single-pass membrane protein</topology>
    </subcellularLocation>
</comment>
<evidence type="ECO:0000256" key="5">
    <source>
        <dbReference type="ARBA" id="ARBA00022475"/>
    </source>
</evidence>
<evidence type="ECO:0000313" key="13">
    <source>
        <dbReference type="EMBL" id="GFM33812.1"/>
    </source>
</evidence>
<evidence type="ECO:0000256" key="4">
    <source>
        <dbReference type="ARBA" id="ARBA00022448"/>
    </source>
</evidence>
<evidence type="ECO:0000256" key="11">
    <source>
        <dbReference type="SAM" id="MobiDB-lite"/>
    </source>
</evidence>
<keyword evidence="10 12" id="KW-0472">Membrane</keyword>
<evidence type="ECO:0000256" key="3">
    <source>
        <dbReference type="ARBA" id="ARBA00014962"/>
    </source>
</evidence>
<keyword evidence="6 12" id="KW-0812">Transmembrane</keyword>
<evidence type="ECO:0000256" key="10">
    <source>
        <dbReference type="ARBA" id="ARBA00023136"/>
    </source>
</evidence>
<feature type="compositionally biased region" description="Basic and acidic residues" evidence="11">
    <location>
        <begin position="112"/>
        <end position="125"/>
    </location>
</feature>
<dbReference type="RefSeq" id="WP_174405463.1">
    <property type="nucleotide sequence ID" value="NZ_BLVO01000013.1"/>
</dbReference>
<evidence type="ECO:0000313" key="14">
    <source>
        <dbReference type="Proteomes" id="UP000503840"/>
    </source>
</evidence>
<dbReference type="GO" id="GO:0015031">
    <property type="term" value="P:protein transport"/>
    <property type="evidence" value="ECO:0007669"/>
    <property type="project" value="UniProtKB-KW"/>
</dbReference>
<evidence type="ECO:0000256" key="6">
    <source>
        <dbReference type="ARBA" id="ARBA00022692"/>
    </source>
</evidence>
<evidence type="ECO:0000256" key="9">
    <source>
        <dbReference type="ARBA" id="ARBA00023010"/>
    </source>
</evidence>
<dbReference type="PANTHER" id="PTHR33909:SF1">
    <property type="entry name" value="SEC TRANSLOCON ACCESSORY COMPLEX SUBUNIT YAJC"/>
    <property type="match status" value="1"/>
</dbReference>
<evidence type="ECO:0000256" key="7">
    <source>
        <dbReference type="ARBA" id="ARBA00022927"/>
    </source>
</evidence>